<name>A0A0B4GWX6_METGA</name>
<evidence type="ECO:0000313" key="1">
    <source>
        <dbReference type="EMBL" id="KID82011.1"/>
    </source>
</evidence>
<dbReference type="Proteomes" id="UP000031192">
    <property type="component" value="Unassembled WGS sequence"/>
</dbReference>
<dbReference type="HOGENOM" id="CLU_077469_0_0_1"/>
<dbReference type="AlphaFoldDB" id="A0A0B4GWX6"/>
<accession>A0A0B4GWX6</accession>
<sequence>MFGKALAKIRGCWTRPTNISELDLSNIHGHIFVLDSNCQFHPYEYRQGAPPPMDKADDAFVTALAKYLQTRRQTTLIGLQVLNEDKTKQMQEFVLGDNNGAIMLDANDTNINESYRVTGFAVAADQPGGISELKGNETHSPTTRSTHQVFTDGKALPNEESLVDVLRNDGIIDRG</sequence>
<proteinExistence type="predicted"/>
<dbReference type="EMBL" id="AZNH01000107">
    <property type="protein sequence ID" value="KID82011.1"/>
    <property type="molecule type" value="Genomic_DNA"/>
</dbReference>
<organism evidence="1 2">
    <name type="scientific">Metarhizium guizhouense (strain ARSEF 977)</name>
    <dbReference type="NCBI Taxonomy" id="1276136"/>
    <lineage>
        <taxon>Eukaryota</taxon>
        <taxon>Fungi</taxon>
        <taxon>Dikarya</taxon>
        <taxon>Ascomycota</taxon>
        <taxon>Pezizomycotina</taxon>
        <taxon>Sordariomycetes</taxon>
        <taxon>Hypocreomycetidae</taxon>
        <taxon>Hypocreales</taxon>
        <taxon>Clavicipitaceae</taxon>
        <taxon>Metarhizium</taxon>
    </lineage>
</organism>
<protein>
    <submittedName>
        <fullName evidence="1">Uncharacterized protein</fullName>
    </submittedName>
</protein>
<evidence type="ECO:0000313" key="2">
    <source>
        <dbReference type="Proteomes" id="UP000031192"/>
    </source>
</evidence>
<gene>
    <name evidence="1" type="ORF">MGU_10665</name>
</gene>
<keyword evidence="2" id="KW-1185">Reference proteome</keyword>
<reference evidence="1 2" key="1">
    <citation type="journal article" date="2014" name="Proc. Natl. Acad. Sci. U.S.A.">
        <title>Trajectory and genomic determinants of fungal-pathogen speciation and host adaptation.</title>
        <authorList>
            <person name="Hu X."/>
            <person name="Xiao G."/>
            <person name="Zheng P."/>
            <person name="Shang Y."/>
            <person name="Su Y."/>
            <person name="Zhang X."/>
            <person name="Liu X."/>
            <person name="Zhan S."/>
            <person name="St Leger R.J."/>
            <person name="Wang C."/>
        </authorList>
    </citation>
    <scope>NUCLEOTIDE SEQUENCE [LARGE SCALE GENOMIC DNA]</scope>
    <source>
        <strain evidence="1 2">ARSEF 977</strain>
    </source>
</reference>
<comment type="caution">
    <text evidence="1">The sequence shown here is derived from an EMBL/GenBank/DDBJ whole genome shotgun (WGS) entry which is preliminary data.</text>
</comment>